<proteinExistence type="predicted"/>
<reference evidence="2 3" key="1">
    <citation type="journal article" date="2018" name="Nat. Biotechnol.">
        <title>A standardized bacterial taxonomy based on genome phylogeny substantially revises the tree of life.</title>
        <authorList>
            <person name="Parks D.H."/>
            <person name="Chuvochina M."/>
            <person name="Waite D.W."/>
            <person name="Rinke C."/>
            <person name="Skarshewski A."/>
            <person name="Chaumeil P.A."/>
            <person name="Hugenholtz P."/>
        </authorList>
    </citation>
    <scope>NUCLEOTIDE SEQUENCE [LARGE SCALE GENOMIC DNA]</scope>
    <source>
        <strain evidence="2">UBA11247</strain>
    </source>
</reference>
<evidence type="ECO:0000313" key="3">
    <source>
        <dbReference type="Proteomes" id="UP000261739"/>
    </source>
</evidence>
<feature type="region of interest" description="Disordered" evidence="1">
    <location>
        <begin position="156"/>
        <end position="179"/>
    </location>
</feature>
<dbReference type="InterPro" id="IPR019660">
    <property type="entry name" value="Put_sensory_transdc_reg_YbjN"/>
</dbReference>
<dbReference type="RefSeq" id="WP_010120943.1">
    <property type="nucleotide sequence ID" value="NZ_DAITTW010000015.1"/>
</dbReference>
<evidence type="ECO:0000256" key="1">
    <source>
        <dbReference type="SAM" id="MobiDB-lite"/>
    </source>
</evidence>
<organism evidence="2 3">
    <name type="scientific">Corynebacterium nuruki</name>
    <dbReference type="NCBI Taxonomy" id="1032851"/>
    <lineage>
        <taxon>Bacteria</taxon>
        <taxon>Bacillati</taxon>
        <taxon>Actinomycetota</taxon>
        <taxon>Actinomycetes</taxon>
        <taxon>Mycobacteriales</taxon>
        <taxon>Corynebacteriaceae</taxon>
        <taxon>Corynebacterium</taxon>
    </lineage>
</organism>
<gene>
    <name evidence="2" type="ORF">DIW82_00905</name>
</gene>
<dbReference type="Proteomes" id="UP000261739">
    <property type="component" value="Unassembled WGS sequence"/>
</dbReference>
<comment type="caution">
    <text evidence="2">The sequence shown here is derived from an EMBL/GenBank/DDBJ whole genome shotgun (WGS) entry which is preliminary data.</text>
</comment>
<dbReference type="Gene3D" id="3.30.1460.10">
    <property type="match status" value="1"/>
</dbReference>
<dbReference type="SUPFAM" id="SSF69635">
    <property type="entry name" value="Type III secretory system chaperone-like"/>
    <property type="match status" value="1"/>
</dbReference>
<protein>
    <submittedName>
        <fullName evidence="2">YbjN domain-containing protein</fullName>
    </submittedName>
</protein>
<evidence type="ECO:0000313" key="2">
    <source>
        <dbReference type="EMBL" id="HCT13378.1"/>
    </source>
</evidence>
<name>A0A3D4SVR0_9CORY</name>
<sequence length="179" mass="20199">MRLDALTGLLDEAEVDYQISNGVAVVVLPGEKRLKTNALFIPQDGMFRVEAFVCRAVEEAHTEVYRLLLQHNRRAFGVHYTLDNNNDIYLAGQLPDSVTAEDIQRVLGQILELADGDFNHILELGFESSIRREWKWRLKRGEPTFNLAAFQRLRPDYEEGRPESPVAPGEGTLPPAPGQ</sequence>
<accession>A0A3D4SVR0</accession>
<dbReference type="STRING" id="863239.GCA_000213935_01236"/>
<dbReference type="EMBL" id="DQID01000022">
    <property type="protein sequence ID" value="HCT13378.1"/>
    <property type="molecule type" value="Genomic_DNA"/>
</dbReference>
<dbReference type="AlphaFoldDB" id="A0A3D4SVR0"/>
<dbReference type="Pfam" id="PF10722">
    <property type="entry name" value="YbjN"/>
    <property type="match status" value="1"/>
</dbReference>